<dbReference type="AlphaFoldDB" id="A0A4Y9TGW0"/>
<dbReference type="PANTHER" id="PTHR30273">
    <property type="entry name" value="PERIPLASMIC SIGNAL SENSOR AND SIGMA FACTOR ACTIVATOR FECR-RELATED"/>
    <property type="match status" value="1"/>
</dbReference>
<dbReference type="Proteomes" id="UP000297322">
    <property type="component" value="Unassembled WGS sequence"/>
</dbReference>
<evidence type="ECO:0000313" key="3">
    <source>
        <dbReference type="EMBL" id="TFW41626.1"/>
    </source>
</evidence>
<dbReference type="InterPro" id="IPR006860">
    <property type="entry name" value="FecR"/>
</dbReference>
<dbReference type="InterPro" id="IPR012373">
    <property type="entry name" value="Ferrdict_sens_TM"/>
</dbReference>
<organism evidence="3 4">
    <name type="scientific">Pseudomonas fluorescens</name>
    <dbReference type="NCBI Taxonomy" id="294"/>
    <lineage>
        <taxon>Bacteria</taxon>
        <taxon>Pseudomonadati</taxon>
        <taxon>Pseudomonadota</taxon>
        <taxon>Gammaproteobacteria</taxon>
        <taxon>Pseudomonadales</taxon>
        <taxon>Pseudomonadaceae</taxon>
        <taxon>Pseudomonas</taxon>
    </lineage>
</organism>
<protein>
    <submittedName>
        <fullName evidence="3">DUF4880 domain-containing protein</fullName>
    </submittedName>
</protein>
<name>A0A4Y9TGW0_PSEFL</name>
<evidence type="ECO:0000259" key="2">
    <source>
        <dbReference type="Pfam" id="PF16220"/>
    </source>
</evidence>
<dbReference type="PIRSF" id="PIRSF018266">
    <property type="entry name" value="FecR"/>
    <property type="match status" value="1"/>
</dbReference>
<accession>A0A4Y9TGW0</accession>
<dbReference type="Pfam" id="PF04773">
    <property type="entry name" value="FecR"/>
    <property type="match status" value="1"/>
</dbReference>
<gene>
    <name evidence="3" type="ORF">E4T65_19055</name>
</gene>
<dbReference type="GO" id="GO:0016989">
    <property type="term" value="F:sigma factor antagonist activity"/>
    <property type="evidence" value="ECO:0007669"/>
    <property type="project" value="TreeGrafter"/>
</dbReference>
<evidence type="ECO:0000313" key="4">
    <source>
        <dbReference type="Proteomes" id="UP000297322"/>
    </source>
</evidence>
<proteinExistence type="predicted"/>
<comment type="caution">
    <text evidence="3">The sequence shown here is derived from an EMBL/GenBank/DDBJ whole genome shotgun (WGS) entry which is preliminary data.</text>
</comment>
<dbReference type="Pfam" id="PF16220">
    <property type="entry name" value="DUF4880"/>
    <property type="match status" value="1"/>
</dbReference>
<evidence type="ECO:0000259" key="1">
    <source>
        <dbReference type="Pfam" id="PF04773"/>
    </source>
</evidence>
<feature type="domain" description="FecR N-terminal" evidence="2">
    <location>
        <begin position="16"/>
        <end position="56"/>
    </location>
</feature>
<reference evidence="3 4" key="1">
    <citation type="submission" date="2019-03" db="EMBL/GenBank/DDBJ databases">
        <title>Biocontrol and xenobiotic degradation properties of endophytic Pseudomonas fluorescens strain BRZ63.</title>
        <authorList>
            <person name="Chlebek D.A."/>
            <person name="Pinski A."/>
            <person name="Zur J.P."/>
            <person name="Michalska J."/>
            <person name="Hupert-Kocurek K.T."/>
        </authorList>
    </citation>
    <scope>NUCLEOTIDE SEQUENCE [LARGE SCALE GENOMIC DNA]</scope>
    <source>
        <strain evidence="3 4">BRZ63</strain>
    </source>
</reference>
<dbReference type="InterPro" id="IPR032623">
    <property type="entry name" value="FecR_N"/>
</dbReference>
<dbReference type="EMBL" id="SPVI01000012">
    <property type="protein sequence ID" value="TFW41626.1"/>
    <property type="molecule type" value="Genomic_DNA"/>
</dbReference>
<dbReference type="Gene3D" id="2.60.120.1440">
    <property type="match status" value="1"/>
</dbReference>
<feature type="domain" description="FecR protein" evidence="1">
    <location>
        <begin position="116"/>
        <end position="207"/>
    </location>
</feature>
<sequence>MLSSRSVTTVSAAAAQAIEWYARRASGVFTEQEQQQLMLWLEADPGHLHAWQTLQRQLSRTVAPLVQQQAAVHALCDAGHSRRRLLRGALGLGAMAVGGQLLTMPGGPLHARFRADLRTSTAQRRSFTLEDGSTLQLNAQSSVDVNFNPLQRHVQLLRGAAQAQVRSDPARPFVLACPWGEVWLDSGQCLLAMQAGQPQVWALEGSLQLRTPHDSQHLAAGEGLAFDGHRWRDLPSRYVDERSWTRGMLEVHDQSLGQVVEHLAPYHQGLLHVSPAAAVLRISGVFALDDTRGALAALRDVLPLRIDNWLGVWTRIERV</sequence>
<dbReference type="PANTHER" id="PTHR30273:SF2">
    <property type="entry name" value="PROTEIN FECR"/>
    <property type="match status" value="1"/>
</dbReference>